<feature type="region of interest" description="Disordered" evidence="1">
    <location>
        <begin position="78"/>
        <end position="97"/>
    </location>
</feature>
<evidence type="ECO:0000313" key="2">
    <source>
        <dbReference type="EMBL" id="GBP91990.1"/>
    </source>
</evidence>
<protein>
    <submittedName>
        <fullName evidence="2">Uncharacterized protein</fullName>
    </submittedName>
</protein>
<evidence type="ECO:0000256" key="1">
    <source>
        <dbReference type="SAM" id="MobiDB-lite"/>
    </source>
</evidence>
<dbReference type="EMBL" id="BGZK01002229">
    <property type="protein sequence ID" value="GBP91990.1"/>
    <property type="molecule type" value="Genomic_DNA"/>
</dbReference>
<dbReference type="AlphaFoldDB" id="A0A4C1ZVE5"/>
<keyword evidence="3" id="KW-1185">Reference proteome</keyword>
<organism evidence="2 3">
    <name type="scientific">Eumeta variegata</name>
    <name type="common">Bagworm moth</name>
    <name type="synonym">Eumeta japonica</name>
    <dbReference type="NCBI Taxonomy" id="151549"/>
    <lineage>
        <taxon>Eukaryota</taxon>
        <taxon>Metazoa</taxon>
        <taxon>Ecdysozoa</taxon>
        <taxon>Arthropoda</taxon>
        <taxon>Hexapoda</taxon>
        <taxon>Insecta</taxon>
        <taxon>Pterygota</taxon>
        <taxon>Neoptera</taxon>
        <taxon>Endopterygota</taxon>
        <taxon>Lepidoptera</taxon>
        <taxon>Glossata</taxon>
        <taxon>Ditrysia</taxon>
        <taxon>Tineoidea</taxon>
        <taxon>Psychidae</taxon>
        <taxon>Oiketicinae</taxon>
        <taxon>Eumeta</taxon>
    </lineage>
</organism>
<reference evidence="2 3" key="1">
    <citation type="journal article" date="2019" name="Commun. Biol.">
        <title>The bagworm genome reveals a unique fibroin gene that provides high tensile strength.</title>
        <authorList>
            <person name="Kono N."/>
            <person name="Nakamura H."/>
            <person name="Ohtoshi R."/>
            <person name="Tomita M."/>
            <person name="Numata K."/>
            <person name="Arakawa K."/>
        </authorList>
    </citation>
    <scope>NUCLEOTIDE SEQUENCE [LARGE SCALE GENOMIC DNA]</scope>
</reference>
<dbReference type="Proteomes" id="UP000299102">
    <property type="component" value="Unassembled WGS sequence"/>
</dbReference>
<name>A0A4C1ZVE5_EUMVA</name>
<evidence type="ECO:0000313" key="3">
    <source>
        <dbReference type="Proteomes" id="UP000299102"/>
    </source>
</evidence>
<accession>A0A4C1ZVE5</accession>
<proteinExistence type="predicted"/>
<comment type="caution">
    <text evidence="2">The sequence shown here is derived from an EMBL/GenBank/DDBJ whole genome shotgun (WGS) entry which is preliminary data.</text>
</comment>
<gene>
    <name evidence="2" type="ORF">EVAR_64149_1</name>
</gene>
<sequence>MRASERHASLPLGHGVDDAVLNRLCDWMARTAIIELKKAFRRHMTQFDVEPFQWEILAADHLDWRESSGRVQDLKNTRRLKVQNSQPGAKNLKCDLH</sequence>